<feature type="domain" description="Rhodopsin" evidence="7">
    <location>
        <begin position="105"/>
        <end position="249"/>
    </location>
</feature>
<feature type="transmembrane region" description="Helical" evidence="6">
    <location>
        <begin position="104"/>
        <end position="124"/>
    </location>
</feature>
<accession>A0A084FWW7</accession>
<comment type="caution">
    <text evidence="8">The sequence shown here is derived from an EMBL/GenBank/DDBJ whole genome shotgun (WGS) entry which is preliminary data.</text>
</comment>
<evidence type="ECO:0000313" key="9">
    <source>
        <dbReference type="Proteomes" id="UP000028545"/>
    </source>
</evidence>
<dbReference type="OMA" id="PRCHDFN"/>
<dbReference type="HOGENOM" id="CLU_028200_3_5_1"/>
<dbReference type="InterPro" id="IPR052337">
    <property type="entry name" value="SAT4-like"/>
</dbReference>
<keyword evidence="4 6" id="KW-0472">Membrane</keyword>
<evidence type="ECO:0000256" key="3">
    <source>
        <dbReference type="ARBA" id="ARBA00022989"/>
    </source>
</evidence>
<gene>
    <name evidence="8" type="ORF">SAPIO_CDS9485</name>
</gene>
<evidence type="ECO:0000256" key="6">
    <source>
        <dbReference type="SAM" id="Phobius"/>
    </source>
</evidence>
<evidence type="ECO:0000259" key="7">
    <source>
        <dbReference type="Pfam" id="PF20684"/>
    </source>
</evidence>
<dbReference type="RefSeq" id="XP_016639378.1">
    <property type="nucleotide sequence ID" value="XM_016790868.1"/>
</dbReference>
<dbReference type="VEuPathDB" id="FungiDB:SAPIO_CDS9485"/>
<dbReference type="InterPro" id="IPR049326">
    <property type="entry name" value="Rhodopsin_dom_fungi"/>
</dbReference>
<dbReference type="GO" id="GO:0016020">
    <property type="term" value="C:membrane"/>
    <property type="evidence" value="ECO:0007669"/>
    <property type="project" value="UniProtKB-SubCell"/>
</dbReference>
<evidence type="ECO:0000256" key="5">
    <source>
        <dbReference type="ARBA" id="ARBA00038359"/>
    </source>
</evidence>
<comment type="subcellular location">
    <subcellularLocation>
        <location evidence="1">Membrane</location>
        <topology evidence="1">Multi-pass membrane protein</topology>
    </subcellularLocation>
</comment>
<dbReference type="EMBL" id="JOWA01000143">
    <property type="protein sequence ID" value="KEZ39579.1"/>
    <property type="molecule type" value="Genomic_DNA"/>
</dbReference>
<keyword evidence="3 6" id="KW-1133">Transmembrane helix</keyword>
<feature type="domain" description="Rhodopsin" evidence="7">
    <location>
        <begin position="34"/>
        <end position="98"/>
    </location>
</feature>
<feature type="transmembrane region" description="Helical" evidence="6">
    <location>
        <begin position="50"/>
        <end position="73"/>
    </location>
</feature>
<dbReference type="PANTHER" id="PTHR33048:SF167">
    <property type="entry name" value="INTEGRAL MEMBRANE PROTEIN"/>
    <property type="match status" value="1"/>
</dbReference>
<dbReference type="AlphaFoldDB" id="A0A084FWW7"/>
<evidence type="ECO:0000313" key="8">
    <source>
        <dbReference type="EMBL" id="KEZ39579.1"/>
    </source>
</evidence>
<keyword evidence="9" id="KW-1185">Reference proteome</keyword>
<evidence type="ECO:0000256" key="4">
    <source>
        <dbReference type="ARBA" id="ARBA00023136"/>
    </source>
</evidence>
<evidence type="ECO:0000256" key="1">
    <source>
        <dbReference type="ARBA" id="ARBA00004141"/>
    </source>
</evidence>
<feature type="transmembrane region" description="Helical" evidence="6">
    <location>
        <begin position="230"/>
        <end position="248"/>
    </location>
</feature>
<keyword evidence="2 6" id="KW-0812">Transmembrane</keyword>
<evidence type="ECO:0000256" key="2">
    <source>
        <dbReference type="ARBA" id="ARBA00022692"/>
    </source>
</evidence>
<reference evidence="8 9" key="1">
    <citation type="journal article" date="2014" name="Genome Announc.">
        <title>Draft genome sequence of the pathogenic fungus Scedosporium apiospermum.</title>
        <authorList>
            <person name="Vandeputte P."/>
            <person name="Ghamrawi S."/>
            <person name="Rechenmann M."/>
            <person name="Iltis A."/>
            <person name="Giraud S."/>
            <person name="Fleury M."/>
            <person name="Thornton C."/>
            <person name="Delhaes L."/>
            <person name="Meyer W."/>
            <person name="Papon N."/>
            <person name="Bouchara J.P."/>
        </authorList>
    </citation>
    <scope>NUCLEOTIDE SEQUENCE [LARGE SCALE GENOMIC DNA]</scope>
    <source>
        <strain evidence="8 9">IHEM 14462</strain>
    </source>
</reference>
<feature type="transmembrane region" description="Helical" evidence="6">
    <location>
        <begin position="186"/>
        <end position="210"/>
    </location>
</feature>
<protein>
    <recommendedName>
        <fullName evidence="7">Rhodopsin domain-containing protein</fullName>
    </recommendedName>
</protein>
<feature type="transmembrane region" description="Helical" evidence="6">
    <location>
        <begin position="17"/>
        <end position="38"/>
    </location>
</feature>
<dbReference type="KEGG" id="sapo:SAPIO_CDS9485"/>
<comment type="similarity">
    <text evidence="5">Belongs to the SAT4 family.</text>
</comment>
<sequence length="376" mass="42159">MDEFPPEYVNASNAGRIVGVVGVFHIIAFAFVSLRVYVRLFMVKAFGIDDTLIIISALLALASWICLILQIPYGLGRHGMVVPVEDRIKFEKITFWKTVISDGFALGFVVAYSIQAITWLFVYCTPYSGWWEFQWMNPFDPRCHDFNVFVNLVYWNISCHIFTDVCLGALPVPIIWTLKMKLRVRIYVIAILNLGYFAVLMGILKAVFMLTTGGDPDAIFDYWVHFWQNLQLNIGIIAACASFLKPLVGRFLKINSSVGYYPSYDRYGQRGHSRTGLSVPGTNSKRTGTIDRSLGDDFDAPSKYNIRIAGEEISPGSTSVQGTRAHVASVGNSSTEAIYIGGQPSDSNSEEIILQNLDKDRGIMLTRDFTVKYSDK</sequence>
<dbReference type="Proteomes" id="UP000028545">
    <property type="component" value="Unassembled WGS sequence"/>
</dbReference>
<dbReference type="PANTHER" id="PTHR33048">
    <property type="entry name" value="PTH11-LIKE INTEGRAL MEMBRANE PROTEIN (AFU_ORTHOLOGUE AFUA_5G11245)"/>
    <property type="match status" value="1"/>
</dbReference>
<dbReference type="Pfam" id="PF20684">
    <property type="entry name" value="Fung_rhodopsin"/>
    <property type="match status" value="2"/>
</dbReference>
<dbReference type="OrthoDB" id="10017208at2759"/>
<proteinExistence type="inferred from homology"/>
<name>A0A084FWW7_PSEDA</name>
<dbReference type="GeneID" id="27728557"/>
<organism evidence="8 9">
    <name type="scientific">Pseudallescheria apiosperma</name>
    <name type="common">Scedosporium apiospermum</name>
    <dbReference type="NCBI Taxonomy" id="563466"/>
    <lineage>
        <taxon>Eukaryota</taxon>
        <taxon>Fungi</taxon>
        <taxon>Dikarya</taxon>
        <taxon>Ascomycota</taxon>
        <taxon>Pezizomycotina</taxon>
        <taxon>Sordariomycetes</taxon>
        <taxon>Hypocreomycetidae</taxon>
        <taxon>Microascales</taxon>
        <taxon>Microascaceae</taxon>
        <taxon>Scedosporium</taxon>
    </lineage>
</organism>